<dbReference type="Proteomes" id="UP000887560">
    <property type="component" value="Unplaced"/>
</dbReference>
<dbReference type="AlphaFoldDB" id="A0A915NDK3"/>
<reference evidence="2" key="1">
    <citation type="submission" date="2022-11" db="UniProtKB">
        <authorList>
            <consortium name="WormBaseParasite"/>
        </authorList>
    </citation>
    <scope>IDENTIFICATION</scope>
</reference>
<organism evidence="1 2">
    <name type="scientific">Meloidogyne floridensis</name>
    <dbReference type="NCBI Taxonomy" id="298350"/>
    <lineage>
        <taxon>Eukaryota</taxon>
        <taxon>Metazoa</taxon>
        <taxon>Ecdysozoa</taxon>
        <taxon>Nematoda</taxon>
        <taxon>Chromadorea</taxon>
        <taxon>Rhabditida</taxon>
        <taxon>Tylenchina</taxon>
        <taxon>Tylenchomorpha</taxon>
        <taxon>Tylenchoidea</taxon>
        <taxon>Meloidogynidae</taxon>
        <taxon>Meloidogyninae</taxon>
        <taxon>Meloidogyne</taxon>
    </lineage>
</organism>
<dbReference type="WBParaSite" id="scf7180000417439.g1269">
    <property type="protein sequence ID" value="scf7180000417439.g1269"/>
    <property type="gene ID" value="scf7180000417439.g1269"/>
</dbReference>
<name>A0A915NDK3_9BILA</name>
<accession>A0A915NDK3</accession>
<evidence type="ECO:0000313" key="2">
    <source>
        <dbReference type="WBParaSite" id="scf7180000417439.g1269"/>
    </source>
</evidence>
<protein>
    <submittedName>
        <fullName evidence="2">Uncharacterized protein</fullName>
    </submittedName>
</protein>
<keyword evidence="1" id="KW-1185">Reference proteome</keyword>
<proteinExistence type="predicted"/>
<sequence length="70" mass="8057">MYVNKNSCLFRNKTCIQFKEVSTGHYLKFLYKADKCAARAGNWGGPINVKVPWIGWNHNSRSYARIGLYA</sequence>
<evidence type="ECO:0000313" key="1">
    <source>
        <dbReference type="Proteomes" id="UP000887560"/>
    </source>
</evidence>